<protein>
    <submittedName>
        <fullName evidence="2">T9SS type A sorting domain-containing protein</fullName>
    </submittedName>
</protein>
<dbReference type="RefSeq" id="WP_240827316.1">
    <property type="nucleotide sequence ID" value="NZ_JAKWBL010000001.1"/>
</dbReference>
<keyword evidence="3" id="KW-1185">Reference proteome</keyword>
<dbReference type="Gene3D" id="2.60.40.740">
    <property type="match status" value="2"/>
</dbReference>
<evidence type="ECO:0000313" key="2">
    <source>
        <dbReference type="EMBL" id="MCH5597967.1"/>
    </source>
</evidence>
<dbReference type="NCBIfam" id="TIGR04183">
    <property type="entry name" value="Por_Secre_tail"/>
    <property type="match status" value="1"/>
</dbReference>
<dbReference type="InterPro" id="IPR025667">
    <property type="entry name" value="SprB_repeat"/>
</dbReference>
<name>A0ABS9SHW2_9BACT</name>
<dbReference type="Pfam" id="PF13573">
    <property type="entry name" value="SprB"/>
    <property type="match status" value="8"/>
</dbReference>
<feature type="domain" description="Secretion system C-terminal sorting" evidence="1">
    <location>
        <begin position="1709"/>
        <end position="1782"/>
    </location>
</feature>
<proteinExistence type="predicted"/>
<comment type="caution">
    <text evidence="2">The sequence shown here is derived from an EMBL/GenBank/DDBJ whole genome shotgun (WGS) entry which is preliminary data.</text>
</comment>
<dbReference type="Pfam" id="PF18962">
    <property type="entry name" value="Por_Secre_tail"/>
    <property type="match status" value="1"/>
</dbReference>
<dbReference type="InterPro" id="IPR013783">
    <property type="entry name" value="Ig-like_fold"/>
</dbReference>
<gene>
    <name evidence="2" type="ORF">MKP09_08640</name>
</gene>
<evidence type="ECO:0000259" key="1">
    <source>
        <dbReference type="Pfam" id="PF18962"/>
    </source>
</evidence>
<reference evidence="2 3" key="1">
    <citation type="submission" date="2022-02" db="EMBL/GenBank/DDBJ databases">
        <authorList>
            <person name="Min J."/>
        </authorList>
    </citation>
    <scope>NUCLEOTIDE SEQUENCE [LARGE SCALE GENOMIC DNA]</scope>
    <source>
        <strain evidence="2 3">GR10-1</strain>
    </source>
</reference>
<dbReference type="Gene3D" id="2.40.10.10">
    <property type="entry name" value="Trypsin-like serine proteases"/>
    <property type="match status" value="1"/>
</dbReference>
<sequence length="1783" mass="190086">MPTDNTILTDQPREFSSTFKEFPASVYSWEFSFDQTNWYKLPSQFQGKHTFSASAADILRGSPFDVNSQIGKNVLLRLNPCNSNNQASNVVVYTIKHPTPEITNLTPQPAKCFGSNDGAVNFNLSRALLSNETIDVTLYKVDEFGTTPEGSFVITPSSSVPYKVSNLAAGTYSIKIISKINGGSSNQVSSNQFTIAAPTKGSFSGSTTNVLCYGNADGTITLNASGGSGGYEYMIRRAGESDSTWHAFSGANQHTITGLTAQTWQVKLRDANGCAAQEATSGYEIKAYTITQPEGSLSTQLVALQHPTGYQLADGSIEVKISGGTPKADGSYTYEVRDSATNNLITAGFTGAVTTDGYLLKLSDVKKGTYLFKIGDQNSEASGCYSESKYRLSKSPPRLNDKVTVTDADCFDSKTALKVQLDRALQTGEVLQVQAVDAANNRDVLLGEIKEGDPDASLTYTFQHLLPSGTYKLHYKGVLNGSESEEFTTGSFIVSTPSSVGFSISEINNVRCFSGQDGSFKINASGGSGPYMYMVKRTGYADSTWYNLPTDNVVSSLSAGDWQVYLRDENGCAVKDPATGAVMYQTVTITQPPTGMAASVMSLTHPSAYSSSDGSIEVVISGGTPKPDGSYDFQVTNKATGAIINTGITASVVSNGYKIKVSGLANGAYGLTSSDAGGASDCSVNSVYQLEKSPPGITDFLLTNPKCTDGNSTIKVTLNKSLLANEKLVLLAKDSVSGDETQLKEIGNTDLDANRSYTAEYALPAAGYQLLYYGIENGNESARFNAGRFTVKPPAPVSFTADSTNVTCFGKADGTITLNANGGMGKYQYMIKRNGQTDSTWQDFSAASSHTIIGLAPGSWVVALRDGNQCVAKTSDGQPQTRTIQITQPDKAITNTLVKIIYPNGYGSADGSIEVEVTGGVPKADGSYNYQWTDSLSGTVITSGITTSNAPTGFRIKISGLREGVYTLKTTDAISTSCEALSTYELKNNPPKIVSLMAESPKCKDAAASLKITVDRLLLDGEELVVTAVDSLSGASYPMGSLAAADFDASKSHLFTHKLKAGMYYLSYKALLNNTESAEVRSSSFEITAPTPVTFSAENTNVSCFQGADATVTVTAAGGEGGYQYFIGKENQTDSAWVAFTSGNTHTITGLAAGKWYLQIRDKNSCYARTADNSEVKTIVIDITQPTDSLSATLIKATNTTRYEGSDGSLEVTIKGGTPEAGGSYKYEWKNADGVAITQGSTATAANNSFTIKLTNLKAGFYTLTATDDKGCMLSRVYEVDQPDPLTVRFELLKAIACNGSANGSIVAHGAGGVPFASGYPYKYTWKQADSLGNYTELPNRDSVLTNISSGWYAVNITDANDVVLAKDSLYYLPQPAALKLSFSIIDNSYEGETNGSVTATATGGVGPYTYMWNTGATGATVSNLPEGLYFVVVTDKNNCQAQQNVFIKEPKTLKVTTRKKHPGCYNSCDGALEYEVSGGTAPYTYEWTGTGATSAKADALCAGYYKVLITDAAGKDITIYDTLYNPQPIPLTLGKDRYICLGQQIDMDIAIAGFGNISYSWMGPGGFSSSLAKVTLSQAGTYYVKATNSNGCDARDTLVLTASNITIANEFALPTQVFAGEPIVVVNTSNPAPDSVRWILPREASVHKKGNESAEFVLPTGLYEVTLITYKGMCAAEQTKKLAVAPRSELEDVGKTRNPFVKVFSMNPNPNNGNFTVKVELETKASVQLKMFDVENNKVYSITYRSGAASYTIPVSMSLAKGTYVLLLETPKGSENLKVIIL</sequence>
<accession>A0ABS9SHW2</accession>
<dbReference type="Gene3D" id="2.60.40.10">
    <property type="entry name" value="Immunoglobulins"/>
    <property type="match status" value="2"/>
</dbReference>
<dbReference type="InterPro" id="IPR043504">
    <property type="entry name" value="Peptidase_S1_PA_chymotrypsin"/>
</dbReference>
<dbReference type="InterPro" id="IPR026444">
    <property type="entry name" value="Secre_tail"/>
</dbReference>
<dbReference type="Proteomes" id="UP001202248">
    <property type="component" value="Unassembled WGS sequence"/>
</dbReference>
<evidence type="ECO:0000313" key="3">
    <source>
        <dbReference type="Proteomes" id="UP001202248"/>
    </source>
</evidence>
<dbReference type="EMBL" id="JAKWBL010000001">
    <property type="protein sequence ID" value="MCH5597967.1"/>
    <property type="molecule type" value="Genomic_DNA"/>
</dbReference>
<organism evidence="2 3">
    <name type="scientific">Niabella ginsengisoli</name>
    <dbReference type="NCBI Taxonomy" id="522298"/>
    <lineage>
        <taxon>Bacteria</taxon>
        <taxon>Pseudomonadati</taxon>
        <taxon>Bacteroidota</taxon>
        <taxon>Chitinophagia</taxon>
        <taxon>Chitinophagales</taxon>
        <taxon>Chitinophagaceae</taxon>
        <taxon>Niabella</taxon>
    </lineage>
</organism>